<organism evidence="1">
    <name type="scientific">Mesocestoides corti</name>
    <name type="common">Flatworm</name>
    <dbReference type="NCBI Taxonomy" id="53468"/>
    <lineage>
        <taxon>Eukaryota</taxon>
        <taxon>Metazoa</taxon>
        <taxon>Spiralia</taxon>
        <taxon>Lophotrochozoa</taxon>
        <taxon>Platyhelminthes</taxon>
        <taxon>Cestoda</taxon>
        <taxon>Eucestoda</taxon>
        <taxon>Cyclophyllidea</taxon>
        <taxon>Mesocestoididae</taxon>
        <taxon>Mesocestoides</taxon>
    </lineage>
</organism>
<accession>A0A5K3ENG7</accession>
<evidence type="ECO:0000313" key="1">
    <source>
        <dbReference type="WBParaSite" id="MCU_001837-RA"/>
    </source>
</evidence>
<dbReference type="WBParaSite" id="MCU_001837-RA">
    <property type="protein sequence ID" value="MCU_001837-RA"/>
    <property type="gene ID" value="MCU_001837"/>
</dbReference>
<reference evidence="1" key="1">
    <citation type="submission" date="2019-11" db="UniProtKB">
        <authorList>
            <consortium name="WormBaseParasite"/>
        </authorList>
    </citation>
    <scope>IDENTIFICATION</scope>
</reference>
<sequence length="83" mass="9017">MSGEASVADSDGRGLTCGCGLCLVNKACSVVPVIFILELRYSTCVKLQLTTNFNTPILSNICKELLPHLDFIPPNKFISLCRI</sequence>
<protein>
    <submittedName>
        <fullName evidence="1">Ovule protein</fullName>
    </submittedName>
</protein>
<dbReference type="AlphaFoldDB" id="A0A5K3ENG7"/>
<name>A0A5K3ENG7_MESCO</name>
<proteinExistence type="predicted"/>